<dbReference type="SUPFAM" id="SSF160104">
    <property type="entry name" value="Acetoacetate decarboxylase-like"/>
    <property type="match status" value="1"/>
</dbReference>
<sequence>MDARPDTAPPPGPWLLAMRWNDLAFLHWPVPAEALACRLPKGLTLDTHQGVAWLGIVPFAVSGTRLRWLPPIPGAASYLELNLRTYVTDGRKPGIWFFSLDADKALLVRAARIHPRLPYLRARMAHVRGGGWVHFASWRTHRGAPSASFTGRYRAVGAPFRPVPGSLEDWLTSRFALYTRARDGGLLRSDLDHGPWELRPCEADLQSNTLAEPLGLHLPPRPALAHLVERQDVRIWAARRVER</sequence>
<name>A0AA48GUP0_9BACT</name>
<dbReference type="RefSeq" id="WP_316410482.1">
    <property type="nucleotide sequence ID" value="NZ_AP027081.1"/>
</dbReference>
<dbReference type="PANTHER" id="PTHR39186">
    <property type="entry name" value="DUF2071 FAMILY PROTEIN"/>
    <property type="match status" value="1"/>
</dbReference>
<proteinExistence type="predicted"/>
<dbReference type="AlphaFoldDB" id="A0AA48GUP0"/>
<evidence type="ECO:0000313" key="1">
    <source>
        <dbReference type="EMBL" id="BDU77952.1"/>
    </source>
</evidence>
<dbReference type="PANTHER" id="PTHR39186:SF1">
    <property type="entry name" value="DUF2071 DOMAIN-CONTAINING PROTEIN"/>
    <property type="match status" value="1"/>
</dbReference>
<dbReference type="Pfam" id="PF09844">
    <property type="entry name" value="DUF2071"/>
    <property type="match status" value="1"/>
</dbReference>
<evidence type="ECO:0000313" key="2">
    <source>
        <dbReference type="Proteomes" id="UP001228113"/>
    </source>
</evidence>
<dbReference type="InterPro" id="IPR023375">
    <property type="entry name" value="ADC_dom_sf"/>
</dbReference>
<dbReference type="EMBL" id="AP027081">
    <property type="protein sequence ID" value="BDU77952.1"/>
    <property type="molecule type" value="Genomic_DNA"/>
</dbReference>
<dbReference type="KEGG" id="msea:METESE_29100"/>
<keyword evidence="2" id="KW-1185">Reference proteome</keyword>
<accession>A0AA48GUP0</accession>
<reference evidence="1" key="1">
    <citation type="journal article" date="2023" name="Int. J. Syst. Evol. Microbiol.">
        <title>Mesoterricola silvestris gen. nov., sp. nov., Mesoterricola sediminis sp. nov., Geothrix oryzae sp. nov., Geothrix edaphica sp. nov., Geothrix rubra sp. nov., and Geothrix limicola sp. nov., six novel members of Acidobacteriota isolated from soils.</title>
        <authorList>
            <person name="Itoh H."/>
            <person name="Sugisawa Y."/>
            <person name="Mise K."/>
            <person name="Xu Z."/>
            <person name="Kuniyasu M."/>
            <person name="Ushijima N."/>
            <person name="Kawano K."/>
            <person name="Kobayashi E."/>
            <person name="Shiratori Y."/>
            <person name="Masuda Y."/>
            <person name="Senoo K."/>
        </authorList>
    </citation>
    <scope>NUCLEOTIDE SEQUENCE</scope>
    <source>
        <strain evidence="1">W786</strain>
    </source>
</reference>
<organism evidence="1 2">
    <name type="scientific">Mesoterricola sediminis</name>
    <dbReference type="NCBI Taxonomy" id="2927980"/>
    <lineage>
        <taxon>Bacteria</taxon>
        <taxon>Pseudomonadati</taxon>
        <taxon>Acidobacteriota</taxon>
        <taxon>Holophagae</taxon>
        <taxon>Holophagales</taxon>
        <taxon>Holophagaceae</taxon>
        <taxon>Mesoterricola</taxon>
    </lineage>
</organism>
<gene>
    <name evidence="1" type="primary">yqjF</name>
    <name evidence="1" type="ORF">METESE_29100</name>
</gene>
<protein>
    <recommendedName>
        <fullName evidence="3">DUF2071 domain-containing protein</fullName>
    </recommendedName>
</protein>
<dbReference type="Proteomes" id="UP001228113">
    <property type="component" value="Chromosome"/>
</dbReference>
<evidence type="ECO:0008006" key="3">
    <source>
        <dbReference type="Google" id="ProtNLM"/>
    </source>
</evidence>
<dbReference type="InterPro" id="IPR018644">
    <property type="entry name" value="DUF2071"/>
</dbReference>